<dbReference type="GO" id="GO:0008360">
    <property type="term" value="P:regulation of cell shape"/>
    <property type="evidence" value="ECO:0007669"/>
    <property type="project" value="UniProtKB-KW"/>
</dbReference>
<comment type="function">
    <text evidence="7">Provides the (R)-glutamate required for cell wall biosynthesis.</text>
</comment>
<comment type="similarity">
    <text evidence="7">Belongs to the aspartate/glutamate racemases family.</text>
</comment>
<dbReference type="GO" id="GO:0009252">
    <property type="term" value="P:peptidoglycan biosynthetic process"/>
    <property type="evidence" value="ECO:0007669"/>
    <property type="project" value="UniProtKB-UniRule"/>
</dbReference>
<keyword evidence="3 7" id="KW-0133">Cell shape</keyword>
<dbReference type="EMBL" id="WNDQ01000014">
    <property type="protein sequence ID" value="KAF1022200.1"/>
    <property type="molecule type" value="Genomic_DNA"/>
</dbReference>
<evidence type="ECO:0000256" key="3">
    <source>
        <dbReference type="ARBA" id="ARBA00022960"/>
    </source>
</evidence>
<keyword evidence="6 7" id="KW-0961">Cell wall biogenesis/degradation</keyword>
<dbReference type="Proteomes" id="UP000461670">
    <property type="component" value="Unassembled WGS sequence"/>
</dbReference>
<evidence type="ECO:0000313" key="8">
    <source>
        <dbReference type="EMBL" id="KAF1022200.1"/>
    </source>
</evidence>
<dbReference type="InterPro" id="IPR018187">
    <property type="entry name" value="Asp/Glu_racemase_AS_1"/>
</dbReference>
<feature type="binding site" evidence="7">
    <location>
        <begin position="54"/>
        <end position="55"/>
    </location>
    <ligand>
        <name>substrate</name>
    </ligand>
</feature>
<comment type="catalytic activity">
    <reaction evidence="1 7">
        <text>L-glutamate = D-glutamate</text>
        <dbReference type="Rhea" id="RHEA:12813"/>
        <dbReference type="ChEBI" id="CHEBI:29985"/>
        <dbReference type="ChEBI" id="CHEBI:29986"/>
        <dbReference type="EC" id="5.1.1.3"/>
    </reaction>
</comment>
<evidence type="ECO:0000256" key="1">
    <source>
        <dbReference type="ARBA" id="ARBA00001602"/>
    </source>
</evidence>
<comment type="pathway">
    <text evidence="7">Cell wall biogenesis; peptidoglycan biosynthesis.</text>
</comment>
<dbReference type="InterPro" id="IPR015942">
    <property type="entry name" value="Asp/Glu/hydantoin_racemase"/>
</dbReference>
<reference evidence="9" key="1">
    <citation type="journal article" date="2020" name="MBio">
        <title>Horizontal gene transfer to a defensive symbiont with a reduced genome amongst a multipartite beetle microbiome.</title>
        <authorList>
            <person name="Waterworth S.C."/>
            <person name="Florez L.V."/>
            <person name="Rees E.R."/>
            <person name="Hertweck C."/>
            <person name="Kaltenpoth M."/>
            <person name="Kwan J.C."/>
        </authorList>
    </citation>
    <scope>NUCLEOTIDE SEQUENCE [LARGE SCALE GENOMIC DNA]</scope>
</reference>
<evidence type="ECO:0000313" key="9">
    <source>
        <dbReference type="Proteomes" id="UP000461670"/>
    </source>
</evidence>
<protein>
    <recommendedName>
        <fullName evidence="2 7">Glutamate racemase</fullName>
        <ecNumber evidence="2 7">5.1.1.3</ecNumber>
    </recommendedName>
</protein>
<name>A0A7V8FQ39_9BURK</name>
<dbReference type="Gene3D" id="3.40.50.1860">
    <property type="match status" value="2"/>
</dbReference>
<proteinExistence type="inferred from homology"/>
<feature type="binding site" evidence="7">
    <location>
        <begin position="87"/>
        <end position="88"/>
    </location>
    <ligand>
        <name>substrate</name>
    </ligand>
</feature>
<evidence type="ECO:0000256" key="4">
    <source>
        <dbReference type="ARBA" id="ARBA00022984"/>
    </source>
</evidence>
<evidence type="ECO:0000256" key="2">
    <source>
        <dbReference type="ARBA" id="ARBA00013090"/>
    </source>
</evidence>
<dbReference type="GO" id="GO:0008881">
    <property type="term" value="F:glutamate racemase activity"/>
    <property type="evidence" value="ECO:0007669"/>
    <property type="project" value="UniProtKB-UniRule"/>
</dbReference>
<feature type="binding site" evidence="7">
    <location>
        <begin position="214"/>
        <end position="215"/>
    </location>
    <ligand>
        <name>substrate</name>
    </ligand>
</feature>
<feature type="binding site" evidence="7">
    <location>
        <begin position="22"/>
        <end position="23"/>
    </location>
    <ligand>
        <name>substrate</name>
    </ligand>
</feature>
<dbReference type="PROSITE" id="PS00923">
    <property type="entry name" value="ASP_GLU_RACEMASE_1"/>
    <property type="match status" value="1"/>
</dbReference>
<accession>A0A7V8FQ39</accession>
<organism evidence="8 9">
    <name type="scientific">Paracidovorax wautersii</name>
    <dbReference type="NCBI Taxonomy" id="1177982"/>
    <lineage>
        <taxon>Bacteria</taxon>
        <taxon>Pseudomonadati</taxon>
        <taxon>Pseudomonadota</taxon>
        <taxon>Betaproteobacteria</taxon>
        <taxon>Burkholderiales</taxon>
        <taxon>Comamonadaceae</taxon>
        <taxon>Paracidovorax</taxon>
    </lineage>
</organism>
<dbReference type="SUPFAM" id="SSF53681">
    <property type="entry name" value="Aspartate/glutamate racemase"/>
    <property type="match status" value="2"/>
</dbReference>
<dbReference type="PANTHER" id="PTHR21198:SF2">
    <property type="entry name" value="GLUTAMATE RACEMASE"/>
    <property type="match status" value="1"/>
</dbReference>
<sequence>MALSSAFPLASPAARQPIGVFDSGIGGLSILQALRAELPHEDFVYLADSGHAPYGERGDDFVIARSLAITDYLVRTHGIKALVVACNTATAAAIVALRERHPTLGFIGVEPALKPAALLSRTKRIGVVATRGTLASGKFLRLRDTLAAQADFVLQPCPGLALALEQSVTIAADDPPAQQQSQQHIAHLVAHNLAEMGSFGTADGQIDTLVLGCTHYPFARDAFLASAGPAVQLLETGEPVARQTRRLLEAAHLLRQPSPDLAGTLTLLTTGGPQALQQAAATWLRLPQAQATGLDIAA</sequence>
<evidence type="ECO:0000256" key="7">
    <source>
        <dbReference type="HAMAP-Rule" id="MF_00258"/>
    </source>
</evidence>
<dbReference type="HAMAP" id="MF_00258">
    <property type="entry name" value="Glu_racemase"/>
    <property type="match status" value="1"/>
</dbReference>
<feature type="active site" description="Proton donor/acceptor" evidence="7">
    <location>
        <position position="86"/>
    </location>
</feature>
<feature type="active site" description="Proton donor/acceptor" evidence="7">
    <location>
        <position position="213"/>
    </location>
</feature>
<keyword evidence="4 7" id="KW-0573">Peptidoglycan synthesis</keyword>
<dbReference type="GO" id="GO:0071555">
    <property type="term" value="P:cell wall organization"/>
    <property type="evidence" value="ECO:0007669"/>
    <property type="project" value="UniProtKB-KW"/>
</dbReference>
<dbReference type="NCBIfam" id="TIGR00067">
    <property type="entry name" value="glut_race"/>
    <property type="match status" value="1"/>
</dbReference>
<gene>
    <name evidence="7 8" type="primary">murI</name>
    <name evidence="8" type="ORF">GAK30_01345</name>
</gene>
<dbReference type="AlphaFoldDB" id="A0A7V8FQ39"/>
<dbReference type="EC" id="5.1.1.3" evidence="2 7"/>
<dbReference type="UniPathway" id="UPA00219"/>
<evidence type="ECO:0000256" key="5">
    <source>
        <dbReference type="ARBA" id="ARBA00023235"/>
    </source>
</evidence>
<dbReference type="Pfam" id="PF01177">
    <property type="entry name" value="Asp_Glu_race"/>
    <property type="match status" value="1"/>
</dbReference>
<dbReference type="InterPro" id="IPR004391">
    <property type="entry name" value="Glu_race"/>
</dbReference>
<keyword evidence="5 7" id="KW-0413">Isomerase</keyword>
<dbReference type="PANTHER" id="PTHR21198">
    <property type="entry name" value="GLUTAMATE RACEMASE"/>
    <property type="match status" value="1"/>
</dbReference>
<comment type="caution">
    <text evidence="8">The sequence shown here is derived from an EMBL/GenBank/DDBJ whole genome shotgun (WGS) entry which is preliminary data.</text>
</comment>
<evidence type="ECO:0000256" key="6">
    <source>
        <dbReference type="ARBA" id="ARBA00023316"/>
    </source>
</evidence>
<dbReference type="InterPro" id="IPR001920">
    <property type="entry name" value="Asp/Glu_race"/>
</dbReference>